<reference evidence="2" key="1">
    <citation type="submission" date="2016-11" db="EMBL/GenBank/DDBJ databases">
        <title>The genome of Nicotiana attenuata.</title>
        <authorList>
            <person name="Xu S."/>
            <person name="Brockmoeller T."/>
            <person name="Gaquerel E."/>
            <person name="Navarro A."/>
            <person name="Kuhl H."/>
            <person name="Gase K."/>
            <person name="Ling Z."/>
            <person name="Zhou W."/>
            <person name="Kreitzer C."/>
            <person name="Stanke M."/>
            <person name="Tang H."/>
            <person name="Lyons E."/>
            <person name="Pandey P."/>
            <person name="Pandey S.P."/>
            <person name="Timmermann B."/>
            <person name="Baldwin I.T."/>
        </authorList>
    </citation>
    <scope>NUCLEOTIDE SEQUENCE [LARGE SCALE GENOMIC DNA]</scope>
    <source>
        <strain evidence="2">UT</strain>
    </source>
</reference>
<protein>
    <submittedName>
        <fullName evidence="2">Uncharacterized protein</fullName>
    </submittedName>
</protein>
<evidence type="ECO:0000313" key="3">
    <source>
        <dbReference type="Proteomes" id="UP000187609"/>
    </source>
</evidence>
<sequence length="526" mass="59809">MHFQKRTFANSMERLAYLSQTRFDYVHFEISVPHKAQRPALAPLSNSLNSGDGVDCLPTGDLEAKPASDDDGSKPPKEILDEEDSTPANSAVQLFDESSERYVAATSLDSGSIQRQFEFETVEDMDLAEFFMEPEPIPDLYLDNFFMENEDGIPTTTMPSDQIMPEVVHRKFNGVEHDKGFLPIWADNVLRVPQFAFQLKLCNPCKDYSNIVVDDFKGILRKSAYHIDTIFSNQRLWNRFPFNPTVTDLCVWDPEISYMFITLTGSTKTVEGLLLVGSTSKFCLVAHSNSMTTVWDPGREWCSHAYILQFNSIWAVTTSPVFHQCYNAKKDPSSDLTELKLREMVLPWRQNLRVLLFALHDVPMVQHMDKDTLAKYVLKVCLWVDTGQILKVGGSCLELFANKARDGICAKYEWWYNASNNNFYLNYKGRNVDAFGGNCNFVGSDDEKINAEESECEDKAGLDQKIGKMDSTLNKLKKELRKVVAREIALYSVLFEHGSFVYQLHASKNTVSALVLISIILRDQVF</sequence>
<name>A0A314KPN0_NICAT</name>
<proteinExistence type="predicted"/>
<feature type="compositionally biased region" description="Basic and acidic residues" evidence="1">
    <location>
        <begin position="62"/>
        <end position="79"/>
    </location>
</feature>
<feature type="region of interest" description="Disordered" evidence="1">
    <location>
        <begin position="52"/>
        <end position="88"/>
    </location>
</feature>
<dbReference type="EMBL" id="MJEQ01001352">
    <property type="protein sequence ID" value="OIT31117.1"/>
    <property type="molecule type" value="Genomic_DNA"/>
</dbReference>
<keyword evidence="3" id="KW-1185">Reference proteome</keyword>
<dbReference type="AlphaFoldDB" id="A0A314KPN0"/>
<gene>
    <name evidence="2" type="ORF">A4A49_11284</name>
</gene>
<evidence type="ECO:0000313" key="2">
    <source>
        <dbReference type="EMBL" id="OIT31117.1"/>
    </source>
</evidence>
<comment type="caution">
    <text evidence="2">The sequence shown here is derived from an EMBL/GenBank/DDBJ whole genome shotgun (WGS) entry which is preliminary data.</text>
</comment>
<organism evidence="2 3">
    <name type="scientific">Nicotiana attenuata</name>
    <name type="common">Coyote tobacco</name>
    <dbReference type="NCBI Taxonomy" id="49451"/>
    <lineage>
        <taxon>Eukaryota</taxon>
        <taxon>Viridiplantae</taxon>
        <taxon>Streptophyta</taxon>
        <taxon>Embryophyta</taxon>
        <taxon>Tracheophyta</taxon>
        <taxon>Spermatophyta</taxon>
        <taxon>Magnoliopsida</taxon>
        <taxon>eudicotyledons</taxon>
        <taxon>Gunneridae</taxon>
        <taxon>Pentapetalae</taxon>
        <taxon>asterids</taxon>
        <taxon>lamiids</taxon>
        <taxon>Solanales</taxon>
        <taxon>Solanaceae</taxon>
        <taxon>Nicotianoideae</taxon>
        <taxon>Nicotianeae</taxon>
        <taxon>Nicotiana</taxon>
    </lineage>
</organism>
<evidence type="ECO:0000256" key="1">
    <source>
        <dbReference type="SAM" id="MobiDB-lite"/>
    </source>
</evidence>
<dbReference type="STRING" id="49451.A0A314KPN0"/>
<accession>A0A314KPN0</accession>
<dbReference type="Proteomes" id="UP000187609">
    <property type="component" value="Unassembled WGS sequence"/>
</dbReference>
<dbReference type="Gramene" id="OIT31117">
    <property type="protein sequence ID" value="OIT31117"/>
    <property type="gene ID" value="A4A49_11284"/>
</dbReference>